<dbReference type="GO" id="GO:0003676">
    <property type="term" value="F:nucleic acid binding"/>
    <property type="evidence" value="ECO:0007669"/>
    <property type="project" value="InterPro"/>
</dbReference>
<evidence type="ECO:0000313" key="4">
    <source>
        <dbReference type="Proteomes" id="UP001458880"/>
    </source>
</evidence>
<feature type="region of interest" description="Disordered" evidence="1">
    <location>
        <begin position="784"/>
        <end position="839"/>
    </location>
</feature>
<proteinExistence type="predicted"/>
<dbReference type="SMART" id="SM00451">
    <property type="entry name" value="ZnF_U1"/>
    <property type="match status" value="2"/>
</dbReference>
<dbReference type="EMBL" id="JASPKY010000289">
    <property type="protein sequence ID" value="KAK9710730.1"/>
    <property type="molecule type" value="Genomic_DNA"/>
</dbReference>
<organism evidence="3 4">
    <name type="scientific">Popillia japonica</name>
    <name type="common">Japanese beetle</name>
    <dbReference type="NCBI Taxonomy" id="7064"/>
    <lineage>
        <taxon>Eukaryota</taxon>
        <taxon>Metazoa</taxon>
        <taxon>Ecdysozoa</taxon>
        <taxon>Arthropoda</taxon>
        <taxon>Hexapoda</taxon>
        <taxon>Insecta</taxon>
        <taxon>Pterygota</taxon>
        <taxon>Neoptera</taxon>
        <taxon>Endopterygota</taxon>
        <taxon>Coleoptera</taxon>
        <taxon>Polyphaga</taxon>
        <taxon>Scarabaeiformia</taxon>
        <taxon>Scarabaeidae</taxon>
        <taxon>Rutelinae</taxon>
        <taxon>Popillia</taxon>
    </lineage>
</organism>
<dbReference type="InterPro" id="IPR003604">
    <property type="entry name" value="Matrin/U1-like-C_Znf_C2H2"/>
</dbReference>
<gene>
    <name evidence="3" type="ORF">QE152_g25854</name>
</gene>
<dbReference type="PANTHER" id="PTHR15577:SF2">
    <property type="entry name" value="ZINC FINGER PROTEIN 318"/>
    <property type="match status" value="1"/>
</dbReference>
<dbReference type="AlphaFoldDB" id="A0AAW1JZT8"/>
<evidence type="ECO:0000313" key="3">
    <source>
        <dbReference type="EMBL" id="KAK9710730.1"/>
    </source>
</evidence>
<feature type="compositionally biased region" description="Basic residues" evidence="1">
    <location>
        <begin position="456"/>
        <end position="468"/>
    </location>
</feature>
<feature type="domain" description="U1-type" evidence="2">
    <location>
        <begin position="298"/>
        <end position="332"/>
    </location>
</feature>
<dbReference type="PANTHER" id="PTHR15577">
    <property type="entry name" value="ZINC FINGER CONTAINING PROTEIN"/>
    <property type="match status" value="1"/>
</dbReference>
<dbReference type="GO" id="GO:0005654">
    <property type="term" value="C:nucleoplasm"/>
    <property type="evidence" value="ECO:0007669"/>
    <property type="project" value="TreeGrafter"/>
</dbReference>
<evidence type="ECO:0000256" key="1">
    <source>
        <dbReference type="SAM" id="MobiDB-lite"/>
    </source>
</evidence>
<feature type="region of interest" description="Disordered" evidence="1">
    <location>
        <begin position="130"/>
        <end position="188"/>
    </location>
</feature>
<dbReference type="Proteomes" id="UP001458880">
    <property type="component" value="Unassembled WGS sequence"/>
</dbReference>
<dbReference type="GO" id="GO:0045892">
    <property type="term" value="P:negative regulation of DNA-templated transcription"/>
    <property type="evidence" value="ECO:0007669"/>
    <property type="project" value="TreeGrafter"/>
</dbReference>
<feature type="compositionally biased region" description="Basic and acidic residues" evidence="1">
    <location>
        <begin position="575"/>
        <end position="641"/>
    </location>
</feature>
<feature type="compositionally biased region" description="Basic and acidic residues" evidence="1">
    <location>
        <begin position="721"/>
        <end position="740"/>
    </location>
</feature>
<feature type="compositionally biased region" description="Basic and acidic residues" evidence="1">
    <location>
        <begin position="671"/>
        <end position="700"/>
    </location>
</feature>
<accession>A0AAW1JZT8</accession>
<dbReference type="InterPro" id="IPR055309">
    <property type="entry name" value="Znf318-like"/>
</dbReference>
<feature type="region of interest" description="Disordered" evidence="1">
    <location>
        <begin position="423"/>
        <end position="499"/>
    </location>
</feature>
<evidence type="ECO:0000259" key="2">
    <source>
        <dbReference type="SMART" id="SM00451"/>
    </source>
</evidence>
<dbReference type="GO" id="GO:0045893">
    <property type="term" value="P:positive regulation of DNA-templated transcription"/>
    <property type="evidence" value="ECO:0007669"/>
    <property type="project" value="TreeGrafter"/>
</dbReference>
<protein>
    <recommendedName>
        <fullName evidence="2">U1-type domain-containing protein</fullName>
    </recommendedName>
</protein>
<keyword evidence="4" id="KW-1185">Reference proteome</keyword>
<feature type="compositionally biased region" description="Basic and acidic residues" evidence="1">
    <location>
        <begin position="817"/>
        <end position="839"/>
    </location>
</feature>
<reference evidence="3 4" key="1">
    <citation type="journal article" date="2024" name="BMC Genomics">
        <title>De novo assembly and annotation of Popillia japonica's genome with initial clues to its potential as an invasive pest.</title>
        <authorList>
            <person name="Cucini C."/>
            <person name="Boschi S."/>
            <person name="Funari R."/>
            <person name="Cardaioli E."/>
            <person name="Iannotti N."/>
            <person name="Marturano G."/>
            <person name="Paoli F."/>
            <person name="Bruttini M."/>
            <person name="Carapelli A."/>
            <person name="Frati F."/>
            <person name="Nardi F."/>
        </authorList>
    </citation>
    <scope>NUCLEOTIDE SEQUENCE [LARGE SCALE GENOMIC DNA]</scope>
    <source>
        <strain evidence="3">DMR45628</strain>
    </source>
</reference>
<feature type="compositionally biased region" description="Polar residues" evidence="1">
    <location>
        <begin position="61"/>
        <end position="92"/>
    </location>
</feature>
<feature type="compositionally biased region" description="Low complexity" evidence="1">
    <location>
        <begin position="472"/>
        <end position="483"/>
    </location>
</feature>
<sequence>MSTTTKGALGKIFLRHVFANNLCKINYFFCHINVTCLLHMPMATYSSFTQNSTSREDSRISRSTGSTNKCSPTSAATESSWQSQQNRHYSQPLQTSYQHLQGSMYSDPSQYSSQTYQYSGYPNYTSTTYPGYEGYGQSQSGTYLPSGTVQPRPPGDDYPQGNWAPVDRYDKSSTQNSKPDGVAQEMKHQKAELMKQREEYERRVSVLRRELDLLRRQKHELLQNHSSDRDRDHILRENSKLQVEIQNKLKDAFNVIEILSGIIGDTSKMSENEESPKRARSRSVDVKDVKFNYIHYDPELHWCRMCDVFPKTAKDLLIHLHTKEHRDMMQDDEIPWHKLPAEPEFPYVEGASKKRLPIKGLQFFVSATAWYCRLCDVWVGDLHCASTHLRSIKHSQNYTNFVEQNPHWELEWLKDRERALERVKRGNRSSDSEENREKKKKKRKEKYSPSNSSSKDKKKKKRSKKKRKDSSDSSSSSSSSASSSEEEEDDKKDPSKSIHVAMRNKMKLQAQMIMNEELTGKWEAIGRLVEERKKKESATQEVKEVETEDHLINQWMTVKQPQDKDKVLLENLKDRLKQKQEAEKVRQAELERKRKEREREEQERKEREEKQAREIEEAKRKEREEMERLKDIREQIKFKTKEKYRRRRSHSHSPERKHSRSPNYDHRRKTPEKYRRHNDDHSPRNKRKYDREDSKSDRKPPPPPSYKKLPFIGRMPLFKNKKPDERPEKEIKKEDYDIPRQTRFQPGNLARAFIPEPEVVCFPKLSSYPEIIAPPPPAPKIVVAEPPAPPKITETVPKPPPPPKINVPKPPPPPKINNDDKKMKKKIEEEVEKQDQEKDKKEMEIWKFLLTI</sequence>
<feature type="compositionally biased region" description="Basic and acidic residues" evidence="1">
    <location>
        <begin position="423"/>
        <end position="437"/>
    </location>
</feature>
<feature type="domain" description="U1-type" evidence="2">
    <location>
        <begin position="367"/>
        <end position="401"/>
    </location>
</feature>
<feature type="region of interest" description="Disordered" evidence="1">
    <location>
        <begin position="48"/>
        <end position="92"/>
    </location>
</feature>
<feature type="region of interest" description="Disordered" evidence="1">
    <location>
        <begin position="575"/>
        <end position="743"/>
    </location>
</feature>
<feature type="compositionally biased region" description="Pro residues" evidence="1">
    <location>
        <begin position="797"/>
        <end position="815"/>
    </location>
</feature>
<comment type="caution">
    <text evidence="3">The sequence shown here is derived from an EMBL/GenBank/DDBJ whole genome shotgun (WGS) entry which is preliminary data.</text>
</comment>
<feature type="compositionally biased region" description="Basic residues" evidence="1">
    <location>
        <begin position="642"/>
        <end position="670"/>
    </location>
</feature>
<dbReference type="GO" id="GO:0008270">
    <property type="term" value="F:zinc ion binding"/>
    <property type="evidence" value="ECO:0007669"/>
    <property type="project" value="InterPro"/>
</dbReference>
<feature type="compositionally biased region" description="Polar residues" evidence="1">
    <location>
        <begin position="136"/>
        <end position="149"/>
    </location>
</feature>
<feature type="compositionally biased region" description="Low complexity" evidence="1">
    <location>
        <begin position="784"/>
        <end position="796"/>
    </location>
</feature>
<name>A0AAW1JZT8_POPJA</name>